<protein>
    <submittedName>
        <fullName evidence="2">Uncharacterized protein</fullName>
    </submittedName>
</protein>
<feature type="transmembrane region" description="Helical" evidence="1">
    <location>
        <begin position="57"/>
        <end position="76"/>
    </location>
</feature>
<keyword evidence="1" id="KW-0812">Transmembrane</keyword>
<dbReference type="RefSeq" id="WP_074897709.1">
    <property type="nucleotide sequence ID" value="NZ_CP031252.1"/>
</dbReference>
<keyword evidence="1" id="KW-1133">Transmembrane helix</keyword>
<organism evidence="2 3">
    <name type="scientific">Neisseria elongata</name>
    <dbReference type="NCBI Taxonomy" id="495"/>
    <lineage>
        <taxon>Bacteria</taxon>
        <taxon>Pseudomonadati</taxon>
        <taxon>Pseudomonadota</taxon>
        <taxon>Betaproteobacteria</taxon>
        <taxon>Neisseriales</taxon>
        <taxon>Neisseriaceae</taxon>
        <taxon>Neisseria</taxon>
    </lineage>
</organism>
<keyword evidence="1" id="KW-0472">Membrane</keyword>
<evidence type="ECO:0000313" key="3">
    <source>
        <dbReference type="Proteomes" id="UP000254927"/>
    </source>
</evidence>
<dbReference type="AlphaFoldDB" id="A0A378TXW1"/>
<proteinExistence type="predicted"/>
<feature type="transmembrane region" description="Helical" evidence="1">
    <location>
        <begin position="85"/>
        <end position="102"/>
    </location>
</feature>
<dbReference type="EMBL" id="UGQW01000002">
    <property type="protein sequence ID" value="STZ67746.1"/>
    <property type="molecule type" value="Genomic_DNA"/>
</dbReference>
<gene>
    <name evidence="2" type="ORF">NCTC10660_01234</name>
</gene>
<dbReference type="GeneID" id="93352218"/>
<sequence>MSEHKTSHLGLIFIRAAVMAGVWAAHFAGWLILGAAYMGGSFECYDHRYENIAGTAFYPLMLVSLIVFSVLCWLPARLLVRAKTLLPAAVVLLAWLVFYILLPHNHNICIGG</sequence>
<name>A0A378TXW1_NEIEL</name>
<evidence type="ECO:0000256" key="1">
    <source>
        <dbReference type="SAM" id="Phobius"/>
    </source>
</evidence>
<feature type="transmembrane region" description="Helical" evidence="1">
    <location>
        <begin position="12"/>
        <end position="37"/>
    </location>
</feature>
<evidence type="ECO:0000313" key="2">
    <source>
        <dbReference type="EMBL" id="STZ67746.1"/>
    </source>
</evidence>
<accession>A0A378TXW1</accession>
<reference evidence="2 3" key="1">
    <citation type="submission" date="2018-06" db="EMBL/GenBank/DDBJ databases">
        <authorList>
            <consortium name="Pathogen Informatics"/>
            <person name="Doyle S."/>
        </authorList>
    </citation>
    <scope>NUCLEOTIDE SEQUENCE [LARGE SCALE GENOMIC DNA]</scope>
    <source>
        <strain evidence="2 3">NCTC10660</strain>
    </source>
</reference>
<dbReference type="Proteomes" id="UP000254927">
    <property type="component" value="Unassembled WGS sequence"/>
</dbReference>